<dbReference type="AlphaFoldDB" id="A0A016WW43"/>
<dbReference type="SUPFAM" id="SSF56574">
    <property type="entry name" value="Serpins"/>
    <property type="match status" value="1"/>
</dbReference>
<reference evidence="6" key="1">
    <citation type="journal article" date="2015" name="Nat. Genet.">
        <title>The genome and transcriptome of the zoonotic hookworm Ancylostoma ceylanicum identify infection-specific gene families.</title>
        <authorList>
            <person name="Schwarz E.M."/>
            <person name="Hu Y."/>
            <person name="Antoshechkin I."/>
            <person name="Miller M.M."/>
            <person name="Sternberg P.W."/>
            <person name="Aroian R.V."/>
        </authorList>
    </citation>
    <scope>NUCLEOTIDE SEQUENCE</scope>
    <source>
        <strain evidence="6">HY135</strain>
    </source>
</reference>
<dbReference type="Pfam" id="PF00079">
    <property type="entry name" value="Serpin"/>
    <property type="match status" value="1"/>
</dbReference>
<name>A0A016WW43_9BILA</name>
<gene>
    <name evidence="5" type="primary">Acey_s0477.g2163</name>
    <name evidence="5" type="ORF">Y032_0477g2163</name>
</gene>
<dbReference type="EMBL" id="JARK01000077">
    <property type="protein sequence ID" value="EYC43890.1"/>
    <property type="molecule type" value="Genomic_DNA"/>
</dbReference>
<evidence type="ECO:0000259" key="4">
    <source>
        <dbReference type="SMART" id="SM00093"/>
    </source>
</evidence>
<feature type="domain" description="Serpin" evidence="4">
    <location>
        <begin position="1"/>
        <end position="351"/>
    </location>
</feature>
<protein>
    <recommendedName>
        <fullName evidence="4">Serpin domain-containing protein</fullName>
    </recommendedName>
</protein>
<evidence type="ECO:0000313" key="5">
    <source>
        <dbReference type="EMBL" id="EYC43890.1"/>
    </source>
</evidence>
<dbReference type="InterPro" id="IPR036186">
    <property type="entry name" value="Serpin_sf"/>
</dbReference>
<dbReference type="InterPro" id="IPR023795">
    <property type="entry name" value="Serpin_CS"/>
</dbReference>
<dbReference type="PANTHER" id="PTHR11461">
    <property type="entry name" value="SERINE PROTEASE INHIBITOR, SERPIN"/>
    <property type="match status" value="1"/>
</dbReference>
<dbReference type="SMART" id="SM00093">
    <property type="entry name" value="SERPIN"/>
    <property type="match status" value="1"/>
</dbReference>
<feature type="signal peptide" evidence="3">
    <location>
        <begin position="1"/>
        <end position="31"/>
    </location>
</feature>
<dbReference type="Gene3D" id="3.30.497.10">
    <property type="entry name" value="Antithrombin, subunit I, domain 2"/>
    <property type="match status" value="1"/>
</dbReference>
<dbReference type="InterPro" id="IPR042178">
    <property type="entry name" value="Serpin_sf_1"/>
</dbReference>
<evidence type="ECO:0000256" key="1">
    <source>
        <dbReference type="ARBA" id="ARBA00009500"/>
    </source>
</evidence>
<comment type="similarity">
    <text evidence="1 2">Belongs to the serpin family.</text>
</comment>
<dbReference type="GO" id="GO:0004867">
    <property type="term" value="F:serine-type endopeptidase inhibitor activity"/>
    <property type="evidence" value="ECO:0007669"/>
    <property type="project" value="InterPro"/>
</dbReference>
<dbReference type="PROSITE" id="PS00284">
    <property type="entry name" value="SERPIN"/>
    <property type="match status" value="1"/>
</dbReference>
<comment type="caution">
    <text evidence="5">The sequence shown here is derived from an EMBL/GenBank/DDBJ whole genome shotgun (WGS) entry which is preliminary data.</text>
</comment>
<feature type="chain" id="PRO_5001491704" description="Serpin domain-containing protein" evidence="3">
    <location>
        <begin position="32"/>
        <end position="351"/>
    </location>
</feature>
<proteinExistence type="inferred from homology"/>
<dbReference type="InterPro" id="IPR023796">
    <property type="entry name" value="Serpin_dom"/>
</dbReference>
<keyword evidence="6" id="KW-1185">Reference proteome</keyword>
<sequence length="351" mass="38846">MLRQGPVNESLVVSPLSVIFALAMVQAGAKGSTKGQINKLIAEGTTDDDIVDYYSGLSQQVLQASHGVQSRIANGFFLNNEYQIEKDYENTIVKKYSAKVEAYDFSKADETAKIINGFVSNVTQGKIHDMLMPDALIGAFSVVVNAIYFTAEWQHKFSKNSNTKRMFFSAEGKGREIEFMNARMGHRLYAEDNDIQVLSLIYKDTSYAFNIFLPKKRFALGEVLAKLDGTKIQNLLYTLETTFITVAIPKMKIETKYKLKEALIAMGVTDLFSSSADLSGITRSPPLHISGALHNAIIEVDEEGTTAAAATMLMLAGSGLITKKPKEFIADHPFMFILTKDKNPLFMGQFV</sequence>
<keyword evidence="3" id="KW-0732">Signal</keyword>
<dbReference type="PANTHER" id="PTHR11461:SF211">
    <property type="entry name" value="GH10112P-RELATED"/>
    <property type="match status" value="1"/>
</dbReference>
<evidence type="ECO:0000256" key="2">
    <source>
        <dbReference type="RuleBase" id="RU000411"/>
    </source>
</evidence>
<dbReference type="InterPro" id="IPR000215">
    <property type="entry name" value="Serpin_fam"/>
</dbReference>
<dbReference type="GO" id="GO:0005615">
    <property type="term" value="C:extracellular space"/>
    <property type="evidence" value="ECO:0007669"/>
    <property type="project" value="InterPro"/>
</dbReference>
<organism evidence="5 6">
    <name type="scientific">Ancylostoma ceylanicum</name>
    <dbReference type="NCBI Taxonomy" id="53326"/>
    <lineage>
        <taxon>Eukaryota</taxon>
        <taxon>Metazoa</taxon>
        <taxon>Ecdysozoa</taxon>
        <taxon>Nematoda</taxon>
        <taxon>Chromadorea</taxon>
        <taxon>Rhabditida</taxon>
        <taxon>Rhabditina</taxon>
        <taxon>Rhabditomorpha</taxon>
        <taxon>Strongyloidea</taxon>
        <taxon>Ancylostomatidae</taxon>
        <taxon>Ancylostomatinae</taxon>
        <taxon>Ancylostoma</taxon>
    </lineage>
</organism>
<dbReference type="Proteomes" id="UP000024635">
    <property type="component" value="Unassembled WGS sequence"/>
</dbReference>
<dbReference type="STRING" id="53326.A0A016WW43"/>
<evidence type="ECO:0000256" key="3">
    <source>
        <dbReference type="SAM" id="SignalP"/>
    </source>
</evidence>
<accession>A0A016WW43</accession>
<dbReference type="InterPro" id="IPR042185">
    <property type="entry name" value="Serpin_sf_2"/>
</dbReference>
<dbReference type="OrthoDB" id="9518664at2759"/>
<dbReference type="Gene3D" id="2.30.39.10">
    <property type="entry name" value="Alpha-1-antitrypsin, domain 1"/>
    <property type="match status" value="1"/>
</dbReference>
<evidence type="ECO:0000313" key="6">
    <source>
        <dbReference type="Proteomes" id="UP000024635"/>
    </source>
</evidence>